<dbReference type="InterPro" id="IPR020471">
    <property type="entry name" value="AKR"/>
</dbReference>
<dbReference type="SUPFAM" id="SSF51430">
    <property type="entry name" value="NAD(P)-linked oxidoreductase"/>
    <property type="match status" value="1"/>
</dbReference>
<dbReference type="Gene3D" id="3.20.20.100">
    <property type="entry name" value="NADP-dependent oxidoreductase domain"/>
    <property type="match status" value="1"/>
</dbReference>
<dbReference type="AlphaFoldDB" id="M5FN91"/>
<evidence type="ECO:0000313" key="2">
    <source>
        <dbReference type="EMBL" id="EJT97035.1"/>
    </source>
</evidence>
<proteinExistence type="predicted"/>
<dbReference type="Proteomes" id="UP000030653">
    <property type="component" value="Unassembled WGS sequence"/>
</dbReference>
<feature type="domain" description="NADP-dependent oxidoreductase" evidence="1">
    <location>
        <begin position="81"/>
        <end position="289"/>
    </location>
</feature>
<sequence>MPCVCLSHPSCPVCSNSGCRWNTLLRRGTITSIWRIFTGTRTRSVQRSRRSYPVSSSGKTCGSPARCAFSRCRGCMLTWGKLWNNAHKPEEVEKQLDESLRQIGTDYLDLYLIHWPVAFVPNRGVVPKANEADTEVELDLETSLVETWKAMIALPKSKVRNIGVSNFSVAMIRAITAATGVLPAANQVECHPYLPQNELVEYAKETGLHLTAYSPLGNNLKNVPKLTEHDVIQSIASSIGATPAQVLIAWAVARGFTVIPKSVQNDRIESNFVQVDLSPEDVQKITAIGEKEHTRFNIPYYFVPRWNISVFGEPSEKEAKNQIKVE</sequence>
<evidence type="ECO:0000259" key="1">
    <source>
        <dbReference type="Pfam" id="PF00248"/>
    </source>
</evidence>
<accession>M5FN91</accession>
<dbReference type="PRINTS" id="PR00069">
    <property type="entry name" value="ALDKETRDTASE"/>
</dbReference>
<dbReference type="GO" id="GO:0016491">
    <property type="term" value="F:oxidoreductase activity"/>
    <property type="evidence" value="ECO:0007669"/>
    <property type="project" value="InterPro"/>
</dbReference>
<dbReference type="PANTHER" id="PTHR11732">
    <property type="entry name" value="ALDO/KETO REDUCTASE"/>
    <property type="match status" value="1"/>
</dbReference>
<dbReference type="Pfam" id="PF00248">
    <property type="entry name" value="Aldo_ket_red"/>
    <property type="match status" value="1"/>
</dbReference>
<dbReference type="OMA" id="LWNSQHH"/>
<evidence type="ECO:0000313" key="3">
    <source>
        <dbReference type="Proteomes" id="UP000030653"/>
    </source>
</evidence>
<dbReference type="STRING" id="1858805.M5FN91"/>
<organism evidence="2 3">
    <name type="scientific">Dacryopinax primogenitus (strain DJM 731)</name>
    <name type="common">Brown rot fungus</name>
    <dbReference type="NCBI Taxonomy" id="1858805"/>
    <lineage>
        <taxon>Eukaryota</taxon>
        <taxon>Fungi</taxon>
        <taxon>Dikarya</taxon>
        <taxon>Basidiomycota</taxon>
        <taxon>Agaricomycotina</taxon>
        <taxon>Dacrymycetes</taxon>
        <taxon>Dacrymycetales</taxon>
        <taxon>Dacrymycetaceae</taxon>
        <taxon>Dacryopinax</taxon>
    </lineage>
</organism>
<dbReference type="HOGENOM" id="CLU_852641_0_0_1"/>
<dbReference type="InterPro" id="IPR023210">
    <property type="entry name" value="NADP_OxRdtase_dom"/>
</dbReference>
<reference evidence="2 3" key="1">
    <citation type="journal article" date="2012" name="Science">
        <title>The Paleozoic origin of enzymatic lignin decomposition reconstructed from 31 fungal genomes.</title>
        <authorList>
            <person name="Floudas D."/>
            <person name="Binder M."/>
            <person name="Riley R."/>
            <person name="Barry K."/>
            <person name="Blanchette R.A."/>
            <person name="Henrissat B."/>
            <person name="Martinez A.T."/>
            <person name="Otillar R."/>
            <person name="Spatafora J.W."/>
            <person name="Yadav J.S."/>
            <person name="Aerts A."/>
            <person name="Benoit I."/>
            <person name="Boyd A."/>
            <person name="Carlson A."/>
            <person name="Copeland A."/>
            <person name="Coutinho P.M."/>
            <person name="de Vries R.P."/>
            <person name="Ferreira P."/>
            <person name="Findley K."/>
            <person name="Foster B."/>
            <person name="Gaskell J."/>
            <person name="Glotzer D."/>
            <person name="Gorecki P."/>
            <person name="Heitman J."/>
            <person name="Hesse C."/>
            <person name="Hori C."/>
            <person name="Igarashi K."/>
            <person name="Jurgens J.A."/>
            <person name="Kallen N."/>
            <person name="Kersten P."/>
            <person name="Kohler A."/>
            <person name="Kuees U."/>
            <person name="Kumar T.K.A."/>
            <person name="Kuo A."/>
            <person name="LaButti K."/>
            <person name="Larrondo L.F."/>
            <person name="Lindquist E."/>
            <person name="Ling A."/>
            <person name="Lombard V."/>
            <person name="Lucas S."/>
            <person name="Lundell T."/>
            <person name="Martin R."/>
            <person name="McLaughlin D.J."/>
            <person name="Morgenstern I."/>
            <person name="Morin E."/>
            <person name="Murat C."/>
            <person name="Nagy L.G."/>
            <person name="Nolan M."/>
            <person name="Ohm R.A."/>
            <person name="Patyshakuliyeva A."/>
            <person name="Rokas A."/>
            <person name="Ruiz-Duenas F.J."/>
            <person name="Sabat G."/>
            <person name="Salamov A."/>
            <person name="Samejima M."/>
            <person name="Schmutz J."/>
            <person name="Slot J.C."/>
            <person name="St John F."/>
            <person name="Stenlid J."/>
            <person name="Sun H."/>
            <person name="Sun S."/>
            <person name="Syed K."/>
            <person name="Tsang A."/>
            <person name="Wiebenga A."/>
            <person name="Young D."/>
            <person name="Pisabarro A."/>
            <person name="Eastwood D.C."/>
            <person name="Martin F."/>
            <person name="Cullen D."/>
            <person name="Grigoriev I.V."/>
            <person name="Hibbett D.S."/>
        </authorList>
    </citation>
    <scope>NUCLEOTIDE SEQUENCE [LARGE SCALE GENOMIC DNA]</scope>
    <source>
        <strain evidence="2 3">DJM-731 SS1</strain>
    </source>
</reference>
<gene>
    <name evidence="2" type="ORF">DACRYDRAFT_25443</name>
</gene>
<dbReference type="RefSeq" id="XP_040623933.1">
    <property type="nucleotide sequence ID" value="XM_040774164.1"/>
</dbReference>
<keyword evidence="3" id="KW-1185">Reference proteome</keyword>
<dbReference type="OrthoDB" id="416253at2759"/>
<dbReference type="EMBL" id="JH795879">
    <property type="protein sequence ID" value="EJT97035.1"/>
    <property type="molecule type" value="Genomic_DNA"/>
</dbReference>
<dbReference type="InterPro" id="IPR036812">
    <property type="entry name" value="NAD(P)_OxRdtase_dom_sf"/>
</dbReference>
<name>M5FN91_DACPD</name>
<dbReference type="GeneID" id="63689226"/>
<protein>
    <submittedName>
        <fullName evidence="2">Aldo/keto reductase</fullName>
    </submittedName>
</protein>